<keyword evidence="2" id="KW-0378">Hydrolase</keyword>
<gene>
    <name evidence="6" type="ORF">JCM21738_3534</name>
</gene>
<name>W4RRX7_9BACI</name>
<dbReference type="InterPro" id="IPR000757">
    <property type="entry name" value="Beta-glucanase-like"/>
</dbReference>
<keyword evidence="4" id="KW-0732">Signal</keyword>
<reference evidence="6 7" key="1">
    <citation type="submission" date="2013-12" db="EMBL/GenBank/DDBJ databases">
        <title>NBRP : Genome information of microbial organism related human and environment.</title>
        <authorList>
            <person name="Hattori M."/>
            <person name="Oshima K."/>
            <person name="Inaba H."/>
            <person name="Suda W."/>
            <person name="Sakamoto M."/>
            <person name="Iino T."/>
            <person name="Kitahara M."/>
            <person name="Oshida Y."/>
            <person name="Iida T."/>
            <person name="Kudo T."/>
            <person name="Itoh T."/>
            <person name="Ahmed I."/>
            <person name="Ohkuma M."/>
        </authorList>
    </citation>
    <scope>NUCLEOTIDE SEQUENCE [LARGE SCALE GENOMIC DNA]</scope>
    <source>
        <strain evidence="6 7">JCM 21738</strain>
    </source>
</reference>
<evidence type="ECO:0000256" key="4">
    <source>
        <dbReference type="SAM" id="SignalP"/>
    </source>
</evidence>
<dbReference type="AlphaFoldDB" id="W4RRX7"/>
<organism evidence="6 7">
    <name type="scientific">Mesobacillus boroniphilus JCM 21738</name>
    <dbReference type="NCBI Taxonomy" id="1294265"/>
    <lineage>
        <taxon>Bacteria</taxon>
        <taxon>Bacillati</taxon>
        <taxon>Bacillota</taxon>
        <taxon>Bacilli</taxon>
        <taxon>Bacillales</taxon>
        <taxon>Bacillaceae</taxon>
        <taxon>Mesobacillus</taxon>
    </lineage>
</organism>
<dbReference type="Pfam" id="PF00722">
    <property type="entry name" value="Glyco_hydro_16"/>
    <property type="match status" value="1"/>
</dbReference>
<dbReference type="GO" id="GO:0004553">
    <property type="term" value="F:hydrolase activity, hydrolyzing O-glycosyl compounds"/>
    <property type="evidence" value="ECO:0007669"/>
    <property type="project" value="InterPro"/>
</dbReference>
<dbReference type="InterPro" id="IPR013320">
    <property type="entry name" value="ConA-like_dom_sf"/>
</dbReference>
<dbReference type="InterPro" id="IPR003305">
    <property type="entry name" value="CenC_carb-bd"/>
</dbReference>
<dbReference type="PANTHER" id="PTHR10963">
    <property type="entry name" value="GLYCOSYL HYDROLASE-RELATED"/>
    <property type="match status" value="1"/>
</dbReference>
<evidence type="ECO:0000256" key="3">
    <source>
        <dbReference type="SAM" id="MobiDB-lite"/>
    </source>
</evidence>
<evidence type="ECO:0000313" key="7">
    <source>
        <dbReference type="Proteomes" id="UP000018949"/>
    </source>
</evidence>
<dbReference type="eggNOG" id="COG2273">
    <property type="taxonomic scope" value="Bacteria"/>
</dbReference>
<evidence type="ECO:0000259" key="5">
    <source>
        <dbReference type="PROSITE" id="PS51762"/>
    </source>
</evidence>
<dbReference type="eggNOG" id="COG3509">
    <property type="taxonomic scope" value="Bacteria"/>
</dbReference>
<comment type="similarity">
    <text evidence="1">Belongs to the glycosyl hydrolase 16 family.</text>
</comment>
<sequence>MKKTLAILLSTMMMLPGTSFAGSDVNNENAVQKQDIKQNKSEWSLVWSDEFSGPEIDRSKWTHDIGNWIVDEDGNGIAPGWGNNEKEYYTDSSENAFIDDGKLVIKAKQEKVTDEFGTYDYTSAKLKTKGLFSKKYGRYEIKAKLPTGKGLWPAIWMLPEEDKYGTWAASGEIDIMESWGSRPHTVAGTIHYGEGWPNNKYTGKEFELPENRGIDKWHTYALEWEPGELRWYVDGELYQTQNKWYSKGKDNAANFSYPAPFDQEFYLVMNLAVGGWFDGEPDETTKFPSQMEVDYVRVYDLKKRDYREPVEPVSGPVELPADAKQPLEDGNLIYDQNFEEPITAVDEPGEALDSKYWNFVKLPEFGGDGSLTVEEIEGKRFAKTNITNAGSQLYSLQMIQNLSLGNGGKYKVSFDAKSTAPRNIMVKTGAGASRSWVKYSNEESFKLTSEMQRYEFTFDMLNETDIASRLEFNLGGNGTNPVWIGNVRVEDITGAAVDEDGPKQPLPDGNHVYNSTFDQGGMDRLMFWNFSVEDAAATASVSEDDRELRVSIEDEGSHPEAIKLDQQGVNLVKGNDYKLSFKARADESRTIQAVLLNKAGTSDYSGINTIELTSNMEEKIVEFTMPEEVSDSEAQLVFSFGDEVGDVYLDDVVLLKTSNIPDYGNIDLYPLKNGDFSDGLSSWGSYVHYDAAASISEENGEAKVGITKEGNETWSVLLEQGNLSLSKGVEYELSFAARSTQAREAEITVENAQYNRFFSEVITLSDQMQQYTYEFTMPVDDLTAFKMLLGKNASSPVGLHDVFIDNVVLKVKDAPTEQDPEPEPVSTPGIDNGTFSEGTEGWSAWWGDQWSGVGVGRMTAENEELKVEISAVGGASYVPQIYQKGLLFENGGSYTVEFVARADVPRKMNVNIGKELTSAPWFIGYMPTQTFDLTNEMTRYSYTFVMNEATYADGKIVFELGNIEGGNAATNVYLDNVSIIKN</sequence>
<feature type="domain" description="GH16" evidence="5">
    <location>
        <begin position="34"/>
        <end position="304"/>
    </location>
</feature>
<proteinExistence type="inferred from homology"/>
<dbReference type="RefSeq" id="WP_023626807.1">
    <property type="nucleotide sequence ID" value="NZ_BAUW01000049.1"/>
</dbReference>
<dbReference type="PANTHER" id="PTHR10963:SF55">
    <property type="entry name" value="GLYCOSIDE HYDROLASE FAMILY 16 PROTEIN"/>
    <property type="match status" value="1"/>
</dbReference>
<feature type="signal peptide" evidence="4">
    <location>
        <begin position="1"/>
        <end position="21"/>
    </location>
</feature>
<comment type="caution">
    <text evidence="6">The sequence shown here is derived from an EMBL/GenBank/DDBJ whole genome shotgun (WGS) entry which is preliminary data.</text>
</comment>
<feature type="chain" id="PRO_5004849389" evidence="4">
    <location>
        <begin position="22"/>
        <end position="982"/>
    </location>
</feature>
<protein>
    <submittedName>
        <fullName evidence="6">Beta-glucanase</fullName>
    </submittedName>
</protein>
<keyword evidence="7" id="KW-1185">Reference proteome</keyword>
<dbReference type="Gene3D" id="2.60.120.200">
    <property type="match status" value="1"/>
</dbReference>
<dbReference type="InterPro" id="IPR050546">
    <property type="entry name" value="Glycosyl_Hydrlase_16"/>
</dbReference>
<dbReference type="Pfam" id="PF02018">
    <property type="entry name" value="CBM_4_9"/>
    <property type="match status" value="4"/>
</dbReference>
<dbReference type="SUPFAM" id="SSF49899">
    <property type="entry name" value="Concanavalin A-like lectins/glucanases"/>
    <property type="match status" value="1"/>
</dbReference>
<evidence type="ECO:0000256" key="1">
    <source>
        <dbReference type="ARBA" id="ARBA00006865"/>
    </source>
</evidence>
<dbReference type="EMBL" id="BAUW01000049">
    <property type="protein sequence ID" value="GAE46618.1"/>
    <property type="molecule type" value="Genomic_DNA"/>
</dbReference>
<feature type="region of interest" description="Disordered" evidence="3">
    <location>
        <begin position="814"/>
        <end position="833"/>
    </location>
</feature>
<dbReference type="Gene3D" id="2.60.120.260">
    <property type="entry name" value="Galactose-binding domain-like"/>
    <property type="match status" value="4"/>
</dbReference>
<dbReference type="SUPFAM" id="SSF49785">
    <property type="entry name" value="Galactose-binding domain-like"/>
    <property type="match status" value="4"/>
</dbReference>
<dbReference type="CDD" id="cd08023">
    <property type="entry name" value="GH16_laminarinase_like"/>
    <property type="match status" value="1"/>
</dbReference>
<dbReference type="PROSITE" id="PS51762">
    <property type="entry name" value="GH16_2"/>
    <property type="match status" value="1"/>
</dbReference>
<evidence type="ECO:0000313" key="6">
    <source>
        <dbReference type="EMBL" id="GAE46618.1"/>
    </source>
</evidence>
<evidence type="ECO:0000256" key="2">
    <source>
        <dbReference type="ARBA" id="ARBA00022801"/>
    </source>
</evidence>
<dbReference type="GO" id="GO:0005975">
    <property type="term" value="P:carbohydrate metabolic process"/>
    <property type="evidence" value="ECO:0007669"/>
    <property type="project" value="InterPro"/>
</dbReference>
<dbReference type="InterPro" id="IPR008979">
    <property type="entry name" value="Galactose-bd-like_sf"/>
</dbReference>
<dbReference type="Proteomes" id="UP000018949">
    <property type="component" value="Unassembled WGS sequence"/>
</dbReference>
<accession>W4RRX7</accession>